<dbReference type="PANTHER" id="PTHR30069:SF41">
    <property type="entry name" value="HEME_HEMOPEXIN UTILIZATION PROTEIN C"/>
    <property type="match status" value="1"/>
</dbReference>
<feature type="short sequence motif" description="TonB C-terminal box" evidence="13">
    <location>
        <begin position="674"/>
        <end position="691"/>
    </location>
</feature>
<keyword evidence="5 11" id="KW-0812">Transmembrane</keyword>
<keyword evidence="8 12" id="KW-0798">TonB box</keyword>
<evidence type="ECO:0000256" key="2">
    <source>
        <dbReference type="ARBA" id="ARBA00009810"/>
    </source>
</evidence>
<dbReference type="PANTHER" id="PTHR30069">
    <property type="entry name" value="TONB-DEPENDENT OUTER MEMBRANE RECEPTOR"/>
    <property type="match status" value="1"/>
</dbReference>
<dbReference type="PROSITE" id="PS52016">
    <property type="entry name" value="TONB_DEPENDENT_REC_3"/>
    <property type="match status" value="1"/>
</dbReference>
<dbReference type="PROSITE" id="PS00430">
    <property type="entry name" value="TONB_DEPENDENT_REC_1"/>
    <property type="match status" value="1"/>
</dbReference>
<evidence type="ECO:0000256" key="13">
    <source>
        <dbReference type="PROSITE-ProRule" id="PRU10144"/>
    </source>
</evidence>
<evidence type="ECO:0000256" key="10">
    <source>
        <dbReference type="ARBA" id="ARBA00023237"/>
    </source>
</evidence>
<feature type="short sequence motif" description="TonB box" evidence="12">
    <location>
        <begin position="52"/>
        <end position="58"/>
    </location>
</feature>
<evidence type="ECO:0000256" key="7">
    <source>
        <dbReference type="ARBA" id="ARBA00023065"/>
    </source>
</evidence>
<reference evidence="18" key="1">
    <citation type="submission" date="2022-09" db="EMBL/GenBank/DDBJ databases">
        <authorList>
            <person name="Li Z.-J."/>
        </authorList>
    </citation>
    <scope>NUCLEOTIDE SEQUENCE</scope>
    <source>
        <strain evidence="18">TGB11</strain>
    </source>
</reference>
<evidence type="ECO:0000313" key="19">
    <source>
        <dbReference type="Proteomes" id="UP001164748"/>
    </source>
</evidence>
<dbReference type="CDD" id="cd01347">
    <property type="entry name" value="ligand_gated_channel"/>
    <property type="match status" value="1"/>
</dbReference>
<dbReference type="NCBIfam" id="TIGR01785">
    <property type="entry name" value="TonB-hemin"/>
    <property type="match status" value="1"/>
</dbReference>
<dbReference type="InterPro" id="IPR010949">
    <property type="entry name" value="TonB_Hb/transfer/lactofer_rcpt"/>
</dbReference>
<organism evidence="18 19">
    <name type="scientific">Salinivibrio kushneri</name>
    <dbReference type="NCBI Taxonomy" id="1908198"/>
    <lineage>
        <taxon>Bacteria</taxon>
        <taxon>Pseudomonadati</taxon>
        <taxon>Pseudomonadota</taxon>
        <taxon>Gammaproteobacteria</taxon>
        <taxon>Vibrionales</taxon>
        <taxon>Vibrionaceae</taxon>
        <taxon>Salinivibrio</taxon>
    </lineage>
</organism>
<name>A0AA47KMQ1_9GAMM</name>
<dbReference type="InterPro" id="IPR010917">
    <property type="entry name" value="TonB_rcpt_CS"/>
</dbReference>
<keyword evidence="7" id="KW-0406">Ion transport</keyword>
<accession>A0AA47KMQ1</accession>
<keyword evidence="18" id="KW-0675">Receptor</keyword>
<dbReference type="EMBL" id="CP114588">
    <property type="protein sequence ID" value="WBA09746.1"/>
    <property type="molecule type" value="Genomic_DNA"/>
</dbReference>
<sequence>MKTRKDIWTVKHSHRVALAVAAVLGTMSVTPQAVAESASAASQTQEANPVETLSVYGSRMDTQKANAGVAVSTVSLEEIEKRQGSNVTDLIRHLPNVSVLGGGRDAAQSVSIRGLSSENGRVIQLVDGARQNFSVGHRSSLFIDPELLSSVEVVRGPSSTLWGSGALGGVFAQNTKSASDFLSGTETLGGYVKQGFHSNDNASRTSGAVFGRSETVDWLVQSYYHDSDDSQLGNGQTLSYSADREKGGFAKLVFTPSLDHQWSFIARQGKRDAMVPSNPTTEEPSTSSPLVYRQVDDQSVSVAYNYNPSQPWIDLDAHLYWNDTEVNEHRVEKGEFDNNQMQTLGLSLSNRSNLENLTLTTGLDAYQDNFETVRDASSSMFGRPDDQDAEAQSVGLFTQVDVLLGQAWHWQAGVRFDAYDAKDKRPESTIGNHDDTAWSPSTALTWNATEQLALTASYREAFRAPSLEEMYASGTHFGMNQFVPNPGLKPEESANKELSMTYTLAHNGYVDQGFVDVRLFRNDVDNFIEQSIKYGPSGPKGQGFDGTTVKTNLPEAKLEGIEVSLHHQLGGFTNNVSYSQTEGKNKHDGSYLDNIPAHKWVVETDYALTTLPVSVGGRVSHYADQDDTNNAKTYDGYTLWDLYASYSPNGAWDGVKFDLAVDNLTDEQYTQAWAQTASPGRDIKFNVRYQF</sequence>
<evidence type="ECO:0000313" key="18">
    <source>
        <dbReference type="EMBL" id="WBA09746.1"/>
    </source>
</evidence>
<keyword evidence="10 11" id="KW-0998">Cell outer membrane</keyword>
<dbReference type="InterPro" id="IPR039426">
    <property type="entry name" value="TonB-dep_rcpt-like"/>
</dbReference>
<dbReference type="InterPro" id="IPR010916">
    <property type="entry name" value="TonB_box_CS"/>
</dbReference>
<gene>
    <name evidence="18" type="ORF">N8M53_06005</name>
</gene>
<evidence type="ECO:0000256" key="12">
    <source>
        <dbReference type="PROSITE-ProRule" id="PRU10143"/>
    </source>
</evidence>
<dbReference type="Pfam" id="PF00593">
    <property type="entry name" value="TonB_dep_Rec_b-barrel"/>
    <property type="match status" value="1"/>
</dbReference>
<dbReference type="GO" id="GO:0015344">
    <property type="term" value="F:siderophore uptake transmembrane transporter activity"/>
    <property type="evidence" value="ECO:0007669"/>
    <property type="project" value="TreeGrafter"/>
</dbReference>
<proteinExistence type="inferred from homology"/>
<evidence type="ECO:0000256" key="11">
    <source>
        <dbReference type="PROSITE-ProRule" id="PRU01360"/>
    </source>
</evidence>
<dbReference type="InterPro" id="IPR011276">
    <property type="entry name" value="TonB_haem/Hb_rcpt"/>
</dbReference>
<comment type="subcellular location">
    <subcellularLocation>
        <location evidence="1 11">Cell outer membrane</location>
        <topology evidence="1 11">Multi-pass membrane protein</topology>
    </subcellularLocation>
</comment>
<dbReference type="InterPro" id="IPR000531">
    <property type="entry name" value="Beta-barrel_TonB"/>
</dbReference>
<dbReference type="PROSITE" id="PS01156">
    <property type="entry name" value="TONB_DEPENDENT_REC_2"/>
    <property type="match status" value="1"/>
</dbReference>
<dbReference type="InterPro" id="IPR012910">
    <property type="entry name" value="Plug_dom"/>
</dbReference>
<dbReference type="GO" id="GO:0009279">
    <property type="term" value="C:cell outer membrane"/>
    <property type="evidence" value="ECO:0007669"/>
    <property type="project" value="UniProtKB-SubCell"/>
</dbReference>
<dbReference type="InterPro" id="IPR036942">
    <property type="entry name" value="Beta-barrel_TonB_sf"/>
</dbReference>
<dbReference type="Pfam" id="PF07715">
    <property type="entry name" value="Plug"/>
    <property type="match status" value="1"/>
</dbReference>
<protein>
    <submittedName>
        <fullName evidence="18">TonB-dependent hemoglobin/transferrin/lactoferrin family receptor</fullName>
    </submittedName>
</protein>
<feature type="domain" description="TonB-dependent receptor-like beta-barrel" evidence="16">
    <location>
        <begin position="266"/>
        <end position="664"/>
    </location>
</feature>
<evidence type="ECO:0000256" key="9">
    <source>
        <dbReference type="ARBA" id="ARBA00023136"/>
    </source>
</evidence>
<keyword evidence="9 11" id="KW-0472">Membrane</keyword>
<evidence type="ECO:0000256" key="6">
    <source>
        <dbReference type="ARBA" id="ARBA00022729"/>
    </source>
</evidence>
<evidence type="ECO:0000256" key="4">
    <source>
        <dbReference type="ARBA" id="ARBA00022452"/>
    </source>
</evidence>
<evidence type="ECO:0000256" key="1">
    <source>
        <dbReference type="ARBA" id="ARBA00004571"/>
    </source>
</evidence>
<dbReference type="GO" id="GO:0044718">
    <property type="term" value="P:siderophore transmembrane transport"/>
    <property type="evidence" value="ECO:0007669"/>
    <property type="project" value="TreeGrafter"/>
</dbReference>
<feature type="domain" description="TonB-dependent receptor plug" evidence="17">
    <location>
        <begin position="65"/>
        <end position="170"/>
    </location>
</feature>
<dbReference type="NCBIfam" id="TIGR01786">
    <property type="entry name" value="TonB-hemlactrns"/>
    <property type="match status" value="1"/>
</dbReference>
<keyword evidence="6 15" id="KW-0732">Signal</keyword>
<keyword evidence="3 11" id="KW-0813">Transport</keyword>
<dbReference type="GO" id="GO:0015232">
    <property type="term" value="F:heme transmembrane transporter activity"/>
    <property type="evidence" value="ECO:0007669"/>
    <property type="project" value="InterPro"/>
</dbReference>
<dbReference type="InterPro" id="IPR037066">
    <property type="entry name" value="Plug_dom_sf"/>
</dbReference>
<comment type="similarity">
    <text evidence="2 11 14">Belongs to the TonB-dependent receptor family.</text>
</comment>
<dbReference type="SUPFAM" id="SSF56935">
    <property type="entry name" value="Porins"/>
    <property type="match status" value="1"/>
</dbReference>
<evidence type="ECO:0000256" key="8">
    <source>
        <dbReference type="ARBA" id="ARBA00023077"/>
    </source>
</evidence>
<evidence type="ECO:0000256" key="14">
    <source>
        <dbReference type="RuleBase" id="RU003357"/>
    </source>
</evidence>
<dbReference type="AlphaFoldDB" id="A0AA47KMQ1"/>
<feature type="signal peptide" evidence="15">
    <location>
        <begin position="1"/>
        <end position="35"/>
    </location>
</feature>
<evidence type="ECO:0000259" key="17">
    <source>
        <dbReference type="Pfam" id="PF07715"/>
    </source>
</evidence>
<dbReference type="Gene3D" id="2.170.130.10">
    <property type="entry name" value="TonB-dependent receptor, plug domain"/>
    <property type="match status" value="1"/>
</dbReference>
<dbReference type="Gene3D" id="2.40.170.20">
    <property type="entry name" value="TonB-dependent receptor, beta-barrel domain"/>
    <property type="match status" value="1"/>
</dbReference>
<feature type="chain" id="PRO_5041328512" evidence="15">
    <location>
        <begin position="36"/>
        <end position="691"/>
    </location>
</feature>
<evidence type="ECO:0000259" key="16">
    <source>
        <dbReference type="Pfam" id="PF00593"/>
    </source>
</evidence>
<dbReference type="RefSeq" id="WP_269579850.1">
    <property type="nucleotide sequence ID" value="NZ_CP114588.1"/>
</dbReference>
<evidence type="ECO:0000256" key="15">
    <source>
        <dbReference type="SAM" id="SignalP"/>
    </source>
</evidence>
<evidence type="ECO:0000256" key="3">
    <source>
        <dbReference type="ARBA" id="ARBA00022448"/>
    </source>
</evidence>
<keyword evidence="4 11" id="KW-1134">Transmembrane beta strand</keyword>
<dbReference type="Proteomes" id="UP001164748">
    <property type="component" value="Chromosome"/>
</dbReference>
<evidence type="ECO:0000256" key="5">
    <source>
        <dbReference type="ARBA" id="ARBA00022692"/>
    </source>
</evidence>